<evidence type="ECO:0000256" key="2">
    <source>
        <dbReference type="HAMAP-Rule" id="MF_00612"/>
    </source>
</evidence>
<proteinExistence type="inferred from homology"/>
<name>A0ABY2J524_9MICO</name>
<evidence type="ECO:0000256" key="1">
    <source>
        <dbReference type="ARBA" id="ARBA00010839"/>
    </source>
</evidence>
<sequence length="142" mass="15860">MPDTGGVPETSTPVERPPRPRPCPCLSGNPYSECCGRFHRGEALAPTAEALMRSRYAAFAVGEPDYLLATWHPRTRPEALELDADARWLRLEIVRTAQGGPFDTEGVVEFIAYSRSGGATSQQHEVSRFVRLDRRWLYLDAV</sequence>
<evidence type="ECO:0000313" key="5">
    <source>
        <dbReference type="EMBL" id="TFC98803.1"/>
    </source>
</evidence>
<organism evidence="5 6">
    <name type="scientific">Cryobacterium sinapicolor</name>
    <dbReference type="NCBI Taxonomy" id="1259236"/>
    <lineage>
        <taxon>Bacteria</taxon>
        <taxon>Bacillati</taxon>
        <taxon>Actinomycetota</taxon>
        <taxon>Actinomycetes</taxon>
        <taxon>Micrococcales</taxon>
        <taxon>Microbacteriaceae</taxon>
        <taxon>Cryobacterium</taxon>
    </lineage>
</organism>
<dbReference type="InterPro" id="IPR004027">
    <property type="entry name" value="SEC_C_motif"/>
</dbReference>
<gene>
    <name evidence="5" type="ORF">E3T28_10155</name>
</gene>
<feature type="domain" description="YchJ-like middle NTF2-like" evidence="4">
    <location>
        <begin position="47"/>
        <end position="141"/>
    </location>
</feature>
<dbReference type="InterPro" id="IPR023006">
    <property type="entry name" value="YchJ-like"/>
</dbReference>
<feature type="region of interest" description="Disordered" evidence="3">
    <location>
        <begin position="1"/>
        <end position="22"/>
    </location>
</feature>
<evidence type="ECO:0000313" key="6">
    <source>
        <dbReference type="Proteomes" id="UP000297853"/>
    </source>
</evidence>
<dbReference type="SUPFAM" id="SSF54427">
    <property type="entry name" value="NTF2-like"/>
    <property type="match status" value="1"/>
</dbReference>
<dbReference type="PANTHER" id="PTHR33747:SF1">
    <property type="entry name" value="ADENYLATE CYCLASE-ASSOCIATED CAP C-TERMINAL DOMAIN-CONTAINING PROTEIN"/>
    <property type="match status" value="1"/>
</dbReference>
<keyword evidence="6" id="KW-1185">Reference proteome</keyword>
<comment type="similarity">
    <text evidence="1 2">Belongs to the UPF0225 family.</text>
</comment>
<dbReference type="InterPro" id="IPR048469">
    <property type="entry name" value="YchJ-like_M"/>
</dbReference>
<evidence type="ECO:0000259" key="4">
    <source>
        <dbReference type="Pfam" id="PF17775"/>
    </source>
</evidence>
<protein>
    <recommendedName>
        <fullName evidence="2">UPF0225 protein E3T28_10155</fullName>
    </recommendedName>
</protein>
<dbReference type="Proteomes" id="UP000297853">
    <property type="component" value="Unassembled WGS sequence"/>
</dbReference>
<dbReference type="HAMAP" id="MF_00612">
    <property type="entry name" value="UPF0225"/>
    <property type="match status" value="1"/>
</dbReference>
<dbReference type="Pfam" id="PF17775">
    <property type="entry name" value="YchJ_M-like"/>
    <property type="match status" value="1"/>
</dbReference>
<evidence type="ECO:0000256" key="3">
    <source>
        <dbReference type="SAM" id="MobiDB-lite"/>
    </source>
</evidence>
<dbReference type="PANTHER" id="PTHR33747">
    <property type="entry name" value="UPF0225 PROTEIN SCO1677"/>
    <property type="match status" value="1"/>
</dbReference>
<dbReference type="InterPro" id="IPR032710">
    <property type="entry name" value="NTF2-like_dom_sf"/>
</dbReference>
<dbReference type="EMBL" id="SOGQ01000050">
    <property type="protein sequence ID" value="TFC98803.1"/>
    <property type="molecule type" value="Genomic_DNA"/>
</dbReference>
<dbReference type="Pfam" id="PF02810">
    <property type="entry name" value="SEC-C"/>
    <property type="match status" value="1"/>
</dbReference>
<dbReference type="Gene3D" id="3.10.450.50">
    <property type="match status" value="1"/>
</dbReference>
<comment type="caution">
    <text evidence="5">The sequence shown here is derived from an EMBL/GenBank/DDBJ whole genome shotgun (WGS) entry which is preliminary data.</text>
</comment>
<accession>A0ABY2J524</accession>
<reference evidence="5 6" key="1">
    <citation type="submission" date="2019-03" db="EMBL/GenBank/DDBJ databases">
        <title>Genomics of glacier-inhabiting Cryobacterium strains.</title>
        <authorList>
            <person name="Liu Q."/>
            <person name="Xin Y.-H."/>
        </authorList>
    </citation>
    <scope>NUCLEOTIDE SEQUENCE [LARGE SCALE GENOMIC DNA]</scope>
    <source>
        <strain evidence="5 6">TMT1-23-1</strain>
    </source>
</reference>